<dbReference type="PANTHER" id="PTHR41517:SF1">
    <property type="entry name" value="CUPIN"/>
    <property type="match status" value="1"/>
</dbReference>
<gene>
    <name evidence="4" type="ORF">OKW52_01870</name>
</gene>
<proteinExistence type="predicted"/>
<dbReference type="InterPro" id="IPR011051">
    <property type="entry name" value="RmlC_Cupin_sf"/>
</dbReference>
<dbReference type="Pfam" id="PF07883">
    <property type="entry name" value="Cupin_2"/>
    <property type="match status" value="2"/>
</dbReference>
<dbReference type="CDD" id="cd06992">
    <property type="entry name" value="cupin_GDO-like_C"/>
    <property type="match status" value="1"/>
</dbReference>
<sequence>MTNTTPLPNDLQAQRDAFHAELQDMSIIPLWLNLGAAAQTEPRVEGVPHIWRWRDIKPMMLRGGALISPQEAERRVLMLINPSFDRKSARTVGMIFGGIQFLMPGETADSHRHSPNAHRFIIEGEGAYTAVEGERTIMRKGDYVTTPAWKWHDHGNDSGQPMAWLDGLDLPFVNLLDANFFEDRAEGDSPQQPIYRQAEDSLHRWGRGMRPTWKEPARTDLSPLLNYRWETCRANLHALRDEVGSPFDGIIMEYTNPLTGRSPLPTISAYLQLLRKGEHTRAHRHTSSTIYHVAEGAGGSLIGGQEYLWEEGDTFVIPSWVAHEHWSTGGEAVLFSYSDRPILKAFGLFREAFAGQEG</sequence>
<dbReference type="CDD" id="cd02216">
    <property type="entry name" value="cupin_GDO-like_N"/>
    <property type="match status" value="1"/>
</dbReference>
<dbReference type="InterPro" id="IPR047183">
    <property type="entry name" value="GDO-like"/>
</dbReference>
<comment type="caution">
    <text evidence="4">The sequence shown here is derived from an EMBL/GenBank/DDBJ whole genome shotgun (WGS) entry which is preliminary data.</text>
</comment>
<keyword evidence="5" id="KW-1185">Reference proteome</keyword>
<keyword evidence="1" id="KW-0223">Dioxygenase</keyword>
<evidence type="ECO:0000259" key="3">
    <source>
        <dbReference type="Pfam" id="PF07883"/>
    </source>
</evidence>
<feature type="domain" description="Cupin type-2" evidence="3">
    <location>
        <begin position="272"/>
        <end position="333"/>
    </location>
</feature>
<evidence type="ECO:0000313" key="4">
    <source>
        <dbReference type="EMBL" id="MCW1931050.1"/>
    </source>
</evidence>
<dbReference type="RefSeq" id="WP_264504204.1">
    <property type="nucleotide sequence ID" value="NZ_JAPDFL010000001.1"/>
</dbReference>
<dbReference type="SUPFAM" id="SSF51182">
    <property type="entry name" value="RmlC-like cupins"/>
    <property type="match status" value="1"/>
</dbReference>
<name>A0ABT3GU55_9RHOB</name>
<protein>
    <submittedName>
        <fullName evidence="4">Cupin domain-containing protein</fullName>
    </submittedName>
</protein>
<dbReference type="PANTHER" id="PTHR41517">
    <property type="entry name" value="1,2-DIOXYGENASE PROTEIN-RELATED"/>
    <property type="match status" value="1"/>
</dbReference>
<dbReference type="Proteomes" id="UP001208938">
    <property type="component" value="Unassembled WGS sequence"/>
</dbReference>
<dbReference type="EMBL" id="JAPDFL010000001">
    <property type="protein sequence ID" value="MCW1931050.1"/>
    <property type="molecule type" value="Genomic_DNA"/>
</dbReference>
<dbReference type="Gene3D" id="2.60.120.10">
    <property type="entry name" value="Jelly Rolls"/>
    <property type="match status" value="1"/>
</dbReference>
<accession>A0ABT3GU55</accession>
<feature type="domain" description="Cupin type-2" evidence="3">
    <location>
        <begin position="100"/>
        <end position="166"/>
    </location>
</feature>
<evidence type="ECO:0000256" key="1">
    <source>
        <dbReference type="ARBA" id="ARBA00022964"/>
    </source>
</evidence>
<dbReference type="InterPro" id="IPR013096">
    <property type="entry name" value="Cupin_2"/>
</dbReference>
<evidence type="ECO:0000313" key="5">
    <source>
        <dbReference type="Proteomes" id="UP001208938"/>
    </source>
</evidence>
<reference evidence="4 5" key="1">
    <citation type="submission" date="2022-10" db="EMBL/GenBank/DDBJ databases">
        <title>Pararhodobacter sp. nov., isolated from marine algae.</title>
        <authorList>
            <person name="Choi B.J."/>
            <person name="Kim J.M."/>
            <person name="Lee J.K."/>
            <person name="Choi D.G."/>
            <person name="Jeon C.O."/>
        </authorList>
    </citation>
    <scope>NUCLEOTIDE SEQUENCE [LARGE SCALE GENOMIC DNA]</scope>
    <source>
        <strain evidence="4 5">ZQ420</strain>
    </source>
</reference>
<organism evidence="4 5">
    <name type="scientific">Pararhodobacter zhoushanensis</name>
    <dbReference type="NCBI Taxonomy" id="2479545"/>
    <lineage>
        <taxon>Bacteria</taxon>
        <taxon>Pseudomonadati</taxon>
        <taxon>Pseudomonadota</taxon>
        <taxon>Alphaproteobacteria</taxon>
        <taxon>Rhodobacterales</taxon>
        <taxon>Paracoccaceae</taxon>
        <taxon>Pararhodobacter</taxon>
    </lineage>
</organism>
<keyword evidence="2" id="KW-0560">Oxidoreductase</keyword>
<dbReference type="InterPro" id="IPR014710">
    <property type="entry name" value="RmlC-like_jellyroll"/>
</dbReference>
<evidence type="ECO:0000256" key="2">
    <source>
        <dbReference type="ARBA" id="ARBA00023002"/>
    </source>
</evidence>